<accession>A0A919QA57</accession>
<dbReference type="AlphaFoldDB" id="A0A919QA57"/>
<evidence type="ECO:0000313" key="1">
    <source>
        <dbReference type="EMBL" id="GIH25364.1"/>
    </source>
</evidence>
<protein>
    <submittedName>
        <fullName evidence="1">Uncharacterized protein</fullName>
    </submittedName>
</protein>
<organism evidence="1 2">
    <name type="scientific">Acrocarpospora phusangensis</name>
    <dbReference type="NCBI Taxonomy" id="1070424"/>
    <lineage>
        <taxon>Bacteria</taxon>
        <taxon>Bacillati</taxon>
        <taxon>Actinomycetota</taxon>
        <taxon>Actinomycetes</taxon>
        <taxon>Streptosporangiales</taxon>
        <taxon>Streptosporangiaceae</taxon>
        <taxon>Acrocarpospora</taxon>
    </lineage>
</organism>
<dbReference type="Proteomes" id="UP000640052">
    <property type="component" value="Unassembled WGS sequence"/>
</dbReference>
<dbReference type="EMBL" id="BOOA01000028">
    <property type="protein sequence ID" value="GIH25364.1"/>
    <property type="molecule type" value="Genomic_DNA"/>
</dbReference>
<name>A0A919QA57_9ACTN</name>
<comment type="caution">
    <text evidence="1">The sequence shown here is derived from an EMBL/GenBank/DDBJ whole genome shotgun (WGS) entry which is preliminary data.</text>
</comment>
<dbReference type="PROSITE" id="PS51257">
    <property type="entry name" value="PROKAR_LIPOPROTEIN"/>
    <property type="match status" value="1"/>
</dbReference>
<proteinExistence type="predicted"/>
<sequence length="60" mass="6133">MSSGRVFGSGSMSGFGCGAARSVATVMGYLAVVGETGYATVTYAIVSKEALSCDCMEHDR</sequence>
<evidence type="ECO:0000313" key="2">
    <source>
        <dbReference type="Proteomes" id="UP000640052"/>
    </source>
</evidence>
<gene>
    <name evidence="1" type="ORF">Aph01nite_36740</name>
</gene>
<keyword evidence="2" id="KW-1185">Reference proteome</keyword>
<reference evidence="1" key="1">
    <citation type="submission" date="2021-01" db="EMBL/GenBank/DDBJ databases">
        <title>Whole genome shotgun sequence of Acrocarpospora phusangensis NBRC 108782.</title>
        <authorList>
            <person name="Komaki H."/>
            <person name="Tamura T."/>
        </authorList>
    </citation>
    <scope>NUCLEOTIDE SEQUENCE</scope>
    <source>
        <strain evidence="1">NBRC 108782</strain>
    </source>
</reference>